<protein>
    <recommendedName>
        <fullName evidence="4">ABC-type Mn/Zn transport systems, ATPase component</fullName>
    </recommendedName>
</protein>
<sequence length="199" mass="20698">MMANTMKSNGIGERDTILRSMHDTGLAAWFGGSLMGAVGLNGAAGKVGNPRERLAVSSIGWDRWAPVNLAAIGAHLIGATGILASERRRVVGQRGVGAMSVAKTALTVAALGATAYTRKLGKELEQAAEVPVEGVTEPSADTPPEVRSVQRHQRVAQWSVPVLTGALIAVSALAGEQQKPGSMMRGVAGRLRSMILPAR</sequence>
<dbReference type="RefSeq" id="WP_345143831.1">
    <property type="nucleotide sequence ID" value="NZ_BAABAT010000081.1"/>
</dbReference>
<feature type="transmembrane region" description="Helical" evidence="1">
    <location>
        <begin position="26"/>
        <end position="44"/>
    </location>
</feature>
<keyword evidence="1" id="KW-0472">Membrane</keyword>
<organism evidence="2 3">
    <name type="scientific">Dactylosporangium darangshiense</name>
    <dbReference type="NCBI Taxonomy" id="579108"/>
    <lineage>
        <taxon>Bacteria</taxon>
        <taxon>Bacillati</taxon>
        <taxon>Actinomycetota</taxon>
        <taxon>Actinomycetes</taxon>
        <taxon>Micromonosporales</taxon>
        <taxon>Micromonosporaceae</taxon>
        <taxon>Dactylosporangium</taxon>
    </lineage>
</organism>
<keyword evidence="1" id="KW-1133">Transmembrane helix</keyword>
<dbReference type="EMBL" id="BAABAT010000081">
    <property type="protein sequence ID" value="GAA4263803.1"/>
    <property type="molecule type" value="Genomic_DNA"/>
</dbReference>
<keyword evidence="3" id="KW-1185">Reference proteome</keyword>
<evidence type="ECO:0000313" key="2">
    <source>
        <dbReference type="EMBL" id="GAA4263803.1"/>
    </source>
</evidence>
<dbReference type="Proteomes" id="UP001500620">
    <property type="component" value="Unassembled WGS sequence"/>
</dbReference>
<evidence type="ECO:0000256" key="1">
    <source>
        <dbReference type="SAM" id="Phobius"/>
    </source>
</evidence>
<name>A0ABP8DVC0_9ACTN</name>
<gene>
    <name evidence="2" type="ORF">GCM10022255_111660</name>
</gene>
<comment type="caution">
    <text evidence="2">The sequence shown here is derived from an EMBL/GenBank/DDBJ whole genome shotgun (WGS) entry which is preliminary data.</text>
</comment>
<reference evidence="3" key="1">
    <citation type="journal article" date="2019" name="Int. J. Syst. Evol. Microbiol.">
        <title>The Global Catalogue of Microorganisms (GCM) 10K type strain sequencing project: providing services to taxonomists for standard genome sequencing and annotation.</title>
        <authorList>
            <consortium name="The Broad Institute Genomics Platform"/>
            <consortium name="The Broad Institute Genome Sequencing Center for Infectious Disease"/>
            <person name="Wu L."/>
            <person name="Ma J."/>
        </authorList>
    </citation>
    <scope>NUCLEOTIDE SEQUENCE [LARGE SCALE GENOMIC DNA]</scope>
    <source>
        <strain evidence="3">JCM 17441</strain>
    </source>
</reference>
<accession>A0ABP8DVC0</accession>
<keyword evidence="1" id="KW-0812">Transmembrane</keyword>
<evidence type="ECO:0008006" key="4">
    <source>
        <dbReference type="Google" id="ProtNLM"/>
    </source>
</evidence>
<proteinExistence type="predicted"/>
<feature type="transmembrane region" description="Helical" evidence="1">
    <location>
        <begin position="64"/>
        <end position="84"/>
    </location>
</feature>
<evidence type="ECO:0000313" key="3">
    <source>
        <dbReference type="Proteomes" id="UP001500620"/>
    </source>
</evidence>